<evidence type="ECO:0000256" key="5">
    <source>
        <dbReference type="ARBA" id="ARBA00022840"/>
    </source>
</evidence>
<dbReference type="NCBIfam" id="TIGR00456">
    <property type="entry name" value="argS"/>
    <property type="match status" value="1"/>
</dbReference>
<feature type="domain" description="DALR anticodon binding" evidence="10">
    <location>
        <begin position="514"/>
        <end position="627"/>
    </location>
</feature>
<sequence length="639" mass="70451">MSTLSLAELETSLGGLSLNVPLPQFDTANVLVNPLDIFRTYLADILCEIAECDHAVAYSSIQPSNNLSLGDVAVILPKLCPGGNANEIAFDLIKKFPPCPLFQLPFPDGVHLRIMFVDEMLPRLVLPFISDRKEAYGCNASLGLQDPSSPDSGRKKLVVEFSSPTITKEFEGKHLRSTIIGAFVSKMYHAMGWDVTNVNYLGDWGKPIALLGVGFGKFGSEEALEADPIGHLLEVNHKITELFAPEEAESKRVRDEKGDTAELESQGLYAERNAFFKKMEEKDEAAFAFSKRVRDLNIEYYTKLYARLGLTFDEYSGESQVGQETMNEVEQLLKDKDVCEEKDGSLLIDFKKHGMKAGAGIIRDRSGGSTYLLRELAAVLERSRKYQFDKMIFVVAADHNVHFTRVFKILDLMGMPELASKVQHVSFSDISKMKEKLGYGHQPNEIFDQCEAAMVESLKAEEEKAQLLGAGEDIAKAIGITALSAQELAAKRGTDHAFDIEGMTSFKSGTGPDLQYWYSRLRSLSEEHPETGALTDEDFEFLAEEDRANLLRILAQYPDVTNAAYKSLEPSNIIAYLVGVTDQLAACFQDEEAGAAVTPAKAALYDAARQVLKNAMNILGLKPVASAGHARADTPVQDE</sequence>
<name>A0A1Y2A1D8_9PLEO</name>
<evidence type="ECO:0000256" key="1">
    <source>
        <dbReference type="ARBA" id="ARBA00005594"/>
    </source>
</evidence>
<evidence type="ECO:0000256" key="2">
    <source>
        <dbReference type="ARBA" id="ARBA00012837"/>
    </source>
</evidence>
<keyword evidence="6 9" id="KW-0648">Protein biosynthesis</keyword>
<dbReference type="InterPro" id="IPR009080">
    <property type="entry name" value="tRNAsynth_Ia_anticodon-bd"/>
</dbReference>
<evidence type="ECO:0000256" key="9">
    <source>
        <dbReference type="RuleBase" id="RU363038"/>
    </source>
</evidence>
<dbReference type="EMBL" id="MCFA01000019">
    <property type="protein sequence ID" value="ORY16264.1"/>
    <property type="molecule type" value="Genomic_DNA"/>
</dbReference>
<proteinExistence type="inferred from homology"/>
<dbReference type="FunFam" id="1.10.730.10:FF:000006">
    <property type="entry name" value="Arginyl-tRNA synthetase 2, mitochondrial"/>
    <property type="match status" value="1"/>
</dbReference>
<dbReference type="InterPro" id="IPR014729">
    <property type="entry name" value="Rossmann-like_a/b/a_fold"/>
</dbReference>
<dbReference type="PANTHER" id="PTHR11956">
    <property type="entry name" value="ARGINYL-TRNA SYNTHETASE"/>
    <property type="match status" value="1"/>
</dbReference>
<dbReference type="GO" id="GO:0032543">
    <property type="term" value="P:mitochondrial translation"/>
    <property type="evidence" value="ECO:0007669"/>
    <property type="project" value="TreeGrafter"/>
</dbReference>
<gene>
    <name evidence="11" type="ORF">BCR34DRAFT_476614</name>
</gene>
<comment type="catalytic activity">
    <reaction evidence="8">
        <text>tRNA(Arg) + L-arginine + ATP = L-arginyl-tRNA(Arg) + AMP + diphosphate</text>
        <dbReference type="Rhea" id="RHEA:20301"/>
        <dbReference type="Rhea" id="RHEA-COMP:9658"/>
        <dbReference type="Rhea" id="RHEA-COMP:9673"/>
        <dbReference type="ChEBI" id="CHEBI:30616"/>
        <dbReference type="ChEBI" id="CHEBI:32682"/>
        <dbReference type="ChEBI" id="CHEBI:33019"/>
        <dbReference type="ChEBI" id="CHEBI:78442"/>
        <dbReference type="ChEBI" id="CHEBI:78513"/>
        <dbReference type="ChEBI" id="CHEBI:456215"/>
        <dbReference type="EC" id="6.1.1.19"/>
    </reaction>
</comment>
<dbReference type="Pfam" id="PF00750">
    <property type="entry name" value="tRNA-synt_1d"/>
    <property type="match status" value="1"/>
</dbReference>
<evidence type="ECO:0000256" key="3">
    <source>
        <dbReference type="ARBA" id="ARBA00022598"/>
    </source>
</evidence>
<dbReference type="SUPFAM" id="SSF47323">
    <property type="entry name" value="Anticodon-binding domain of a subclass of class I aminoacyl-tRNA synthetases"/>
    <property type="match status" value="1"/>
</dbReference>
<dbReference type="GO" id="GO:0005524">
    <property type="term" value="F:ATP binding"/>
    <property type="evidence" value="ECO:0007669"/>
    <property type="project" value="UniProtKB-KW"/>
</dbReference>
<keyword evidence="3 9" id="KW-0436">Ligase</keyword>
<dbReference type="SUPFAM" id="SSF52374">
    <property type="entry name" value="Nucleotidylyl transferase"/>
    <property type="match status" value="1"/>
</dbReference>
<dbReference type="InterPro" id="IPR036695">
    <property type="entry name" value="Arg-tRNA-synth_N_sf"/>
</dbReference>
<dbReference type="OrthoDB" id="68056at2759"/>
<evidence type="ECO:0000256" key="4">
    <source>
        <dbReference type="ARBA" id="ARBA00022741"/>
    </source>
</evidence>
<dbReference type="GO" id="GO:0005739">
    <property type="term" value="C:mitochondrion"/>
    <property type="evidence" value="ECO:0007669"/>
    <property type="project" value="TreeGrafter"/>
</dbReference>
<keyword evidence="12" id="KW-1185">Reference proteome</keyword>
<dbReference type="Gene3D" id="1.10.730.10">
    <property type="entry name" value="Isoleucyl-tRNA Synthetase, Domain 1"/>
    <property type="match status" value="1"/>
</dbReference>
<comment type="similarity">
    <text evidence="1 9">Belongs to the class-I aminoacyl-tRNA synthetase family.</text>
</comment>
<dbReference type="GO" id="GO:0004814">
    <property type="term" value="F:arginine-tRNA ligase activity"/>
    <property type="evidence" value="ECO:0007669"/>
    <property type="project" value="UniProtKB-EC"/>
</dbReference>
<dbReference type="InterPro" id="IPR008909">
    <property type="entry name" value="DALR_anticod-bd"/>
</dbReference>
<evidence type="ECO:0000256" key="7">
    <source>
        <dbReference type="ARBA" id="ARBA00023146"/>
    </source>
</evidence>
<evidence type="ECO:0000313" key="11">
    <source>
        <dbReference type="EMBL" id="ORY16264.1"/>
    </source>
</evidence>
<dbReference type="SMART" id="SM00836">
    <property type="entry name" value="DALR_1"/>
    <property type="match status" value="1"/>
</dbReference>
<keyword evidence="4 9" id="KW-0547">Nucleotide-binding</keyword>
<keyword evidence="5 9" id="KW-0067">ATP-binding</keyword>
<evidence type="ECO:0000313" key="12">
    <source>
        <dbReference type="Proteomes" id="UP000193144"/>
    </source>
</evidence>
<dbReference type="Gene3D" id="3.40.50.620">
    <property type="entry name" value="HUPs"/>
    <property type="match status" value="1"/>
</dbReference>
<dbReference type="InterPro" id="IPR035684">
    <property type="entry name" value="ArgRS_core"/>
</dbReference>
<dbReference type="EC" id="6.1.1.19" evidence="2"/>
<protein>
    <recommendedName>
        <fullName evidence="2">arginine--tRNA ligase</fullName>
        <ecNumber evidence="2">6.1.1.19</ecNumber>
    </recommendedName>
</protein>
<dbReference type="SUPFAM" id="SSF55190">
    <property type="entry name" value="Arginyl-tRNA synthetase (ArgRS), N-terminal 'additional' domain"/>
    <property type="match status" value="1"/>
</dbReference>
<reference evidence="11 12" key="1">
    <citation type="submission" date="2016-07" db="EMBL/GenBank/DDBJ databases">
        <title>Pervasive Adenine N6-methylation of Active Genes in Fungi.</title>
        <authorList>
            <consortium name="DOE Joint Genome Institute"/>
            <person name="Mondo S.J."/>
            <person name="Dannebaum R.O."/>
            <person name="Kuo R.C."/>
            <person name="Labutti K."/>
            <person name="Haridas S."/>
            <person name="Kuo A."/>
            <person name="Salamov A."/>
            <person name="Ahrendt S.R."/>
            <person name="Lipzen A."/>
            <person name="Sullivan W."/>
            <person name="Andreopoulos W.B."/>
            <person name="Clum A."/>
            <person name="Lindquist E."/>
            <person name="Daum C."/>
            <person name="Ramamoorthy G.K."/>
            <person name="Gryganskyi A."/>
            <person name="Culley D."/>
            <person name="Magnuson J.K."/>
            <person name="James T.Y."/>
            <person name="O'Malley M.A."/>
            <person name="Stajich J.E."/>
            <person name="Spatafora J.W."/>
            <person name="Visel A."/>
            <person name="Grigoriev I.V."/>
        </authorList>
    </citation>
    <scope>NUCLEOTIDE SEQUENCE [LARGE SCALE GENOMIC DNA]</scope>
    <source>
        <strain evidence="11 12">CBS 115471</strain>
    </source>
</reference>
<evidence type="ECO:0000256" key="6">
    <source>
        <dbReference type="ARBA" id="ARBA00022917"/>
    </source>
</evidence>
<dbReference type="Pfam" id="PF05746">
    <property type="entry name" value="DALR_1"/>
    <property type="match status" value="1"/>
</dbReference>
<evidence type="ECO:0000256" key="8">
    <source>
        <dbReference type="ARBA" id="ARBA00049339"/>
    </source>
</evidence>
<comment type="caution">
    <text evidence="11">The sequence shown here is derived from an EMBL/GenBank/DDBJ whole genome shotgun (WGS) entry which is preliminary data.</text>
</comment>
<organism evidence="11 12">
    <name type="scientific">Clohesyomyces aquaticus</name>
    <dbReference type="NCBI Taxonomy" id="1231657"/>
    <lineage>
        <taxon>Eukaryota</taxon>
        <taxon>Fungi</taxon>
        <taxon>Dikarya</taxon>
        <taxon>Ascomycota</taxon>
        <taxon>Pezizomycotina</taxon>
        <taxon>Dothideomycetes</taxon>
        <taxon>Pleosporomycetidae</taxon>
        <taxon>Pleosporales</taxon>
        <taxon>Lindgomycetaceae</taxon>
        <taxon>Clohesyomyces</taxon>
    </lineage>
</organism>
<dbReference type="InterPro" id="IPR001278">
    <property type="entry name" value="Arg-tRNA-ligase"/>
</dbReference>
<dbReference type="AlphaFoldDB" id="A0A1Y2A1D8"/>
<dbReference type="Gene3D" id="3.30.1360.70">
    <property type="entry name" value="Arginyl tRNA synthetase N-terminal domain"/>
    <property type="match status" value="1"/>
</dbReference>
<dbReference type="GO" id="GO:0006420">
    <property type="term" value="P:arginyl-tRNA aminoacylation"/>
    <property type="evidence" value="ECO:0007669"/>
    <property type="project" value="InterPro"/>
</dbReference>
<dbReference type="PANTHER" id="PTHR11956:SF11">
    <property type="entry name" value="ARGININE--TRNA LIGASE, MITOCHONDRIAL-RELATED"/>
    <property type="match status" value="1"/>
</dbReference>
<accession>A0A1Y2A1D8</accession>
<dbReference type="STRING" id="1231657.A0A1Y2A1D8"/>
<dbReference type="PRINTS" id="PR01038">
    <property type="entry name" value="TRNASYNTHARG"/>
</dbReference>
<evidence type="ECO:0000259" key="10">
    <source>
        <dbReference type="SMART" id="SM00836"/>
    </source>
</evidence>
<keyword evidence="7 9" id="KW-0030">Aminoacyl-tRNA synthetase</keyword>
<dbReference type="Proteomes" id="UP000193144">
    <property type="component" value="Unassembled WGS sequence"/>
</dbReference>